<feature type="transmembrane region" description="Helical" evidence="8">
    <location>
        <begin position="105"/>
        <end position="127"/>
    </location>
</feature>
<feature type="transmembrane region" description="Helical" evidence="8">
    <location>
        <begin position="51"/>
        <end position="70"/>
    </location>
</feature>
<feature type="transmembrane region" description="Helical" evidence="8">
    <location>
        <begin position="20"/>
        <end position="39"/>
    </location>
</feature>
<keyword evidence="6" id="KW-0479">Metal-binding</keyword>
<dbReference type="EMBL" id="LWCS01000002">
    <property type="protein sequence ID" value="OAN41780.1"/>
    <property type="molecule type" value="Genomic_DNA"/>
</dbReference>
<feature type="transmembrane region" description="Helical" evidence="8">
    <location>
        <begin position="195"/>
        <end position="213"/>
    </location>
</feature>
<dbReference type="AlphaFoldDB" id="A0A178M1A8"/>
<dbReference type="GO" id="GO:0016020">
    <property type="term" value="C:membrane"/>
    <property type="evidence" value="ECO:0007669"/>
    <property type="project" value="UniProtKB-SubCell"/>
</dbReference>
<evidence type="ECO:0000256" key="6">
    <source>
        <dbReference type="PIRSR" id="PIRSR608901-1"/>
    </source>
</evidence>
<accession>A0A178M1A8</accession>
<evidence type="ECO:0000313" key="10">
    <source>
        <dbReference type="Proteomes" id="UP000078396"/>
    </source>
</evidence>
<dbReference type="Pfam" id="PF05875">
    <property type="entry name" value="Ceramidase"/>
    <property type="match status" value="1"/>
</dbReference>
<proteinExistence type="predicted"/>
<feature type="binding site" evidence="7">
    <location>
        <position position="198"/>
    </location>
    <ligand>
        <name>Zn(2+)</name>
        <dbReference type="ChEBI" id="CHEBI:29105"/>
        <note>catalytic</note>
    </ligand>
</feature>
<organism evidence="9 10">
    <name type="scientific">Mycolicibacterium iranicum</name>
    <name type="common">Mycobacterium iranicum</name>
    <dbReference type="NCBI Taxonomy" id="912594"/>
    <lineage>
        <taxon>Bacteria</taxon>
        <taxon>Bacillati</taxon>
        <taxon>Actinomycetota</taxon>
        <taxon>Actinomycetes</taxon>
        <taxon>Mycobacteriales</taxon>
        <taxon>Mycobacteriaceae</taxon>
        <taxon>Mycolicibacterium</taxon>
    </lineage>
</organism>
<dbReference type="GO" id="GO:0006672">
    <property type="term" value="P:ceramide metabolic process"/>
    <property type="evidence" value="ECO:0007669"/>
    <property type="project" value="InterPro"/>
</dbReference>
<evidence type="ECO:0000256" key="4">
    <source>
        <dbReference type="ARBA" id="ARBA00022989"/>
    </source>
</evidence>
<dbReference type="Proteomes" id="UP000078396">
    <property type="component" value="Unassembled WGS sequence"/>
</dbReference>
<keyword evidence="5 8" id="KW-0472">Membrane</keyword>
<keyword evidence="3" id="KW-0378">Hydrolase</keyword>
<keyword evidence="4 8" id="KW-1133">Transmembrane helix</keyword>
<feature type="binding site" evidence="7">
    <location>
        <position position="68"/>
    </location>
    <ligand>
        <name>Zn(2+)</name>
        <dbReference type="ChEBI" id="CHEBI:29105"/>
        <note>catalytic</note>
    </ligand>
</feature>
<dbReference type="OrthoDB" id="277121at2"/>
<keyword evidence="7" id="KW-0862">Zinc</keyword>
<evidence type="ECO:0008006" key="11">
    <source>
        <dbReference type="Google" id="ProtNLM"/>
    </source>
</evidence>
<protein>
    <recommendedName>
        <fullName evidence="11">Ceramidase</fullName>
    </recommendedName>
</protein>
<feature type="transmembrane region" description="Helical" evidence="8">
    <location>
        <begin position="161"/>
        <end position="180"/>
    </location>
</feature>
<evidence type="ECO:0000256" key="3">
    <source>
        <dbReference type="ARBA" id="ARBA00022801"/>
    </source>
</evidence>
<sequence length="231" mass="24894">MEYVDNYCERTAPGLWGEPVNALTNLAFLVACGFLLYLLVRRARRAPLSIWLLPITTGAVGLCSLAFHTFATRFTALLDTLSIAVFIVIAVAVAVHWVWAVRWRWAVLTAPAFLVFAAGLSAGLAAFGVVPVLGGYLTALITLAGFGIAILFTAPRELRQLGILLLGAAALFAVSLTLRTLDAPLCEVLPVGTHFVWHCLNAGVLFLVSYSVIRSFQLRTDVSTLGTFTRG</sequence>
<feature type="binding site" evidence="6">
    <location>
        <position position="18"/>
    </location>
    <ligand>
        <name>Ca(2+)</name>
        <dbReference type="ChEBI" id="CHEBI:29108"/>
    </ligand>
</feature>
<dbReference type="InterPro" id="IPR008901">
    <property type="entry name" value="ACER"/>
</dbReference>
<dbReference type="GO" id="GO:0016811">
    <property type="term" value="F:hydrolase activity, acting on carbon-nitrogen (but not peptide) bonds, in linear amides"/>
    <property type="evidence" value="ECO:0007669"/>
    <property type="project" value="InterPro"/>
</dbReference>
<keyword evidence="2 8" id="KW-0812">Transmembrane</keyword>
<evidence type="ECO:0000313" key="9">
    <source>
        <dbReference type="EMBL" id="OAN41780.1"/>
    </source>
</evidence>
<comment type="caution">
    <text evidence="9">The sequence shown here is derived from an EMBL/GenBank/DDBJ whole genome shotgun (WGS) entry which is preliminary data.</text>
</comment>
<comment type="cofactor">
    <cofactor evidence="7">
        <name>Zn(2+)</name>
        <dbReference type="ChEBI" id="CHEBI:29105"/>
    </cofactor>
</comment>
<feature type="binding site" evidence="7">
    <location>
        <position position="194"/>
    </location>
    <ligand>
        <name>Zn(2+)</name>
        <dbReference type="ChEBI" id="CHEBI:29105"/>
        <note>catalytic</note>
    </ligand>
</feature>
<reference evidence="9 10" key="1">
    <citation type="submission" date="2016-04" db="EMBL/GenBank/DDBJ databases">
        <title>Draft Genome Sequences of Staphylococcus capitis Strain H36, S. capitis Strain H65, S. cohnii Strain H62, S. hominis Strain H69, Mycobacterium iranicum Strain H39, Plantibacter sp. Strain H53, Pseudomonas oryzihabitans Strain H72, and Microbacterium sp. Strain H83, isolated from residential settings.</title>
        <authorList>
            <person name="Lymperopoulou D."/>
            <person name="Adams R.I."/>
            <person name="Lindow S."/>
            <person name="Coil D.A."/>
            <person name="Jospin G."/>
            <person name="Eisen J.A."/>
        </authorList>
    </citation>
    <scope>NUCLEOTIDE SEQUENCE [LARGE SCALE GENOMIC DNA]</scope>
    <source>
        <strain evidence="9 10">H39</strain>
    </source>
</reference>
<name>A0A178M1A8_MYCIR</name>
<evidence type="ECO:0000256" key="8">
    <source>
        <dbReference type="SAM" id="Phobius"/>
    </source>
</evidence>
<dbReference type="RefSeq" id="WP_064279982.1">
    <property type="nucleotide sequence ID" value="NZ_LWCS01000002.1"/>
</dbReference>
<evidence type="ECO:0000256" key="1">
    <source>
        <dbReference type="ARBA" id="ARBA00004141"/>
    </source>
</evidence>
<keyword evidence="6" id="KW-0106">Calcium</keyword>
<feature type="transmembrane region" description="Helical" evidence="8">
    <location>
        <begin position="76"/>
        <end position="98"/>
    </location>
</feature>
<evidence type="ECO:0000256" key="7">
    <source>
        <dbReference type="PIRSR" id="PIRSR608901-2"/>
    </source>
</evidence>
<dbReference type="GO" id="GO:0046872">
    <property type="term" value="F:metal ion binding"/>
    <property type="evidence" value="ECO:0007669"/>
    <property type="project" value="UniProtKB-KW"/>
</dbReference>
<feature type="transmembrane region" description="Helical" evidence="8">
    <location>
        <begin position="133"/>
        <end position="154"/>
    </location>
</feature>
<gene>
    <name evidence="9" type="ORF">A4X20_02700</name>
</gene>
<comment type="subcellular location">
    <subcellularLocation>
        <location evidence="1">Membrane</location>
        <topology evidence="1">Multi-pass membrane protein</topology>
    </subcellularLocation>
</comment>
<evidence type="ECO:0000256" key="2">
    <source>
        <dbReference type="ARBA" id="ARBA00022692"/>
    </source>
</evidence>
<evidence type="ECO:0000256" key="5">
    <source>
        <dbReference type="ARBA" id="ARBA00023136"/>
    </source>
</evidence>